<dbReference type="PANTHER" id="PTHR21017">
    <property type="entry name" value="NIPSNAP-RELATED"/>
    <property type="match status" value="1"/>
</dbReference>
<evidence type="ECO:0000259" key="2">
    <source>
        <dbReference type="Pfam" id="PF07978"/>
    </source>
</evidence>
<dbReference type="AlphaFoldDB" id="A0A1W6YRZ2"/>
<reference evidence="3 4" key="1">
    <citation type="submission" date="2017-05" db="EMBL/GenBank/DDBJ databases">
        <title>Complete and WGS of Bordetella genogroups.</title>
        <authorList>
            <person name="Spilker T."/>
            <person name="LiPuma J."/>
        </authorList>
    </citation>
    <scope>NUCLEOTIDE SEQUENCE [LARGE SCALE GENOMIC DNA]</scope>
    <source>
        <strain evidence="3 4">AU19157</strain>
    </source>
</reference>
<dbReference type="PANTHER" id="PTHR21017:SF17">
    <property type="entry name" value="PROTEIN NIPSNAP"/>
    <property type="match status" value="1"/>
</dbReference>
<gene>
    <name evidence="3" type="ORF">CAL12_22905</name>
</gene>
<keyword evidence="4" id="KW-1185">Reference proteome</keyword>
<dbReference type="EMBL" id="CP021108">
    <property type="protein sequence ID" value="ARP83383.1"/>
    <property type="molecule type" value="Genomic_DNA"/>
</dbReference>
<dbReference type="Proteomes" id="UP000194151">
    <property type="component" value="Chromosome"/>
</dbReference>
<dbReference type="InterPro" id="IPR012577">
    <property type="entry name" value="NIPSNAP"/>
</dbReference>
<organism evidence="3 4">
    <name type="scientific">Bordetella genomosp. 8</name>
    <dbReference type="NCBI Taxonomy" id="1416806"/>
    <lineage>
        <taxon>Bacteria</taxon>
        <taxon>Pseudomonadati</taxon>
        <taxon>Pseudomonadota</taxon>
        <taxon>Betaproteobacteria</taxon>
        <taxon>Burkholderiales</taxon>
        <taxon>Alcaligenaceae</taxon>
        <taxon>Bordetella</taxon>
    </lineage>
</organism>
<dbReference type="OrthoDB" id="8905985at2"/>
<dbReference type="SUPFAM" id="SSF54909">
    <property type="entry name" value="Dimeric alpha+beta barrel"/>
    <property type="match status" value="1"/>
</dbReference>
<dbReference type="InterPro" id="IPR011008">
    <property type="entry name" value="Dimeric_a/b-barrel"/>
</dbReference>
<sequence>MLIELRRYTIVPGKLKEYLSLYQERGFPAQRKHVGEPVGYFISEIGTVNQVVHLWKYEDFADRQARRAAMEADPDWQAYKKLTAAGAYIQLQESQLLNPAPWSKI</sequence>
<dbReference type="InterPro" id="IPR051557">
    <property type="entry name" value="NipSnap_domain"/>
</dbReference>
<comment type="similarity">
    <text evidence="1">Belongs to the NipSnap family.</text>
</comment>
<dbReference type="Gene3D" id="3.30.70.100">
    <property type="match status" value="1"/>
</dbReference>
<name>A0A1W6YRZ2_9BORD</name>
<dbReference type="KEGG" id="bgv:CAL12_22905"/>
<evidence type="ECO:0000313" key="3">
    <source>
        <dbReference type="EMBL" id="ARP83383.1"/>
    </source>
</evidence>
<protein>
    <submittedName>
        <fullName evidence="3">NIPSNAP family protein</fullName>
    </submittedName>
</protein>
<dbReference type="Pfam" id="PF07978">
    <property type="entry name" value="NIPSNAP"/>
    <property type="match status" value="1"/>
</dbReference>
<evidence type="ECO:0000313" key="4">
    <source>
        <dbReference type="Proteomes" id="UP000194151"/>
    </source>
</evidence>
<dbReference type="STRING" id="1416806.CAL12_22905"/>
<evidence type="ECO:0000256" key="1">
    <source>
        <dbReference type="ARBA" id="ARBA00005291"/>
    </source>
</evidence>
<dbReference type="RefSeq" id="WP_086066719.1">
    <property type="nucleotide sequence ID" value="NZ_CP021108.1"/>
</dbReference>
<accession>A0A1W6YRZ2</accession>
<feature type="domain" description="NIPSNAP" evidence="2">
    <location>
        <begin position="4"/>
        <end position="104"/>
    </location>
</feature>
<proteinExistence type="inferred from homology"/>